<gene>
    <name evidence="9" type="ORF">PoMZ_01647</name>
</gene>
<evidence type="ECO:0000256" key="6">
    <source>
        <dbReference type="SAM" id="MobiDB-lite"/>
    </source>
</evidence>
<dbReference type="InterPro" id="IPR049326">
    <property type="entry name" value="Rhodopsin_dom_fungi"/>
</dbReference>
<evidence type="ECO:0000256" key="3">
    <source>
        <dbReference type="ARBA" id="ARBA00022989"/>
    </source>
</evidence>
<feature type="transmembrane region" description="Helical" evidence="7">
    <location>
        <begin position="238"/>
        <end position="258"/>
    </location>
</feature>
<feature type="transmembrane region" description="Helical" evidence="7">
    <location>
        <begin position="42"/>
        <end position="67"/>
    </location>
</feature>
<dbReference type="Pfam" id="PF20684">
    <property type="entry name" value="Fung_rhodopsin"/>
    <property type="match status" value="1"/>
</dbReference>
<name>A0A4P7N5A3_PYROR</name>
<evidence type="ECO:0000256" key="2">
    <source>
        <dbReference type="ARBA" id="ARBA00022692"/>
    </source>
</evidence>
<keyword evidence="2 7" id="KW-0812">Transmembrane</keyword>
<keyword evidence="4 7" id="KW-0472">Membrane</keyword>
<feature type="transmembrane region" description="Helical" evidence="7">
    <location>
        <begin position="203"/>
        <end position="223"/>
    </location>
</feature>
<evidence type="ECO:0000256" key="4">
    <source>
        <dbReference type="ARBA" id="ARBA00023136"/>
    </source>
</evidence>
<evidence type="ECO:0000313" key="9">
    <source>
        <dbReference type="EMBL" id="QBZ56732.1"/>
    </source>
</evidence>
<feature type="region of interest" description="Disordered" evidence="6">
    <location>
        <begin position="381"/>
        <end position="461"/>
    </location>
</feature>
<evidence type="ECO:0000313" key="10">
    <source>
        <dbReference type="Proteomes" id="UP000294847"/>
    </source>
</evidence>
<evidence type="ECO:0000256" key="1">
    <source>
        <dbReference type="ARBA" id="ARBA00004141"/>
    </source>
</evidence>
<dbReference type="GO" id="GO:0016020">
    <property type="term" value="C:membrane"/>
    <property type="evidence" value="ECO:0007669"/>
    <property type="project" value="UniProtKB-SubCell"/>
</dbReference>
<protein>
    <recommendedName>
        <fullName evidence="8">Rhodopsin domain-containing protein</fullName>
    </recommendedName>
</protein>
<proteinExistence type="inferred from homology"/>
<dbReference type="AlphaFoldDB" id="A0A4P7N5A3"/>
<dbReference type="PANTHER" id="PTHR33048:SF92">
    <property type="entry name" value="INTEGRAL MEMBRANE PROTEIN"/>
    <property type="match status" value="1"/>
</dbReference>
<dbReference type="Proteomes" id="UP000294847">
    <property type="component" value="Chromosome 2"/>
</dbReference>
<feature type="transmembrane region" description="Helical" evidence="7">
    <location>
        <begin position="121"/>
        <end position="142"/>
    </location>
</feature>
<organism evidence="9 10">
    <name type="scientific">Pyricularia oryzae</name>
    <name type="common">Rice blast fungus</name>
    <name type="synonym">Magnaporthe oryzae</name>
    <dbReference type="NCBI Taxonomy" id="318829"/>
    <lineage>
        <taxon>Eukaryota</taxon>
        <taxon>Fungi</taxon>
        <taxon>Dikarya</taxon>
        <taxon>Ascomycota</taxon>
        <taxon>Pezizomycotina</taxon>
        <taxon>Sordariomycetes</taxon>
        <taxon>Sordariomycetidae</taxon>
        <taxon>Magnaporthales</taxon>
        <taxon>Pyriculariaceae</taxon>
        <taxon>Pyricularia</taxon>
    </lineage>
</organism>
<dbReference type="PANTHER" id="PTHR33048">
    <property type="entry name" value="PTH11-LIKE INTEGRAL MEMBRANE PROTEIN (AFU_ORTHOLOGUE AFUA_5G11245)"/>
    <property type="match status" value="1"/>
</dbReference>
<evidence type="ECO:0000259" key="8">
    <source>
        <dbReference type="Pfam" id="PF20684"/>
    </source>
</evidence>
<feature type="transmembrane region" description="Helical" evidence="7">
    <location>
        <begin position="172"/>
        <end position="191"/>
    </location>
</feature>
<evidence type="ECO:0000256" key="5">
    <source>
        <dbReference type="ARBA" id="ARBA00038359"/>
    </source>
</evidence>
<dbReference type="EMBL" id="CP034205">
    <property type="protein sequence ID" value="QBZ56732.1"/>
    <property type="molecule type" value="Genomic_DNA"/>
</dbReference>
<evidence type="ECO:0000256" key="7">
    <source>
        <dbReference type="SAM" id="Phobius"/>
    </source>
</evidence>
<keyword evidence="3 7" id="KW-1133">Transmembrane helix</keyword>
<accession>A0A4P7N5A3</accession>
<feature type="compositionally biased region" description="Low complexity" evidence="6">
    <location>
        <begin position="281"/>
        <end position="292"/>
    </location>
</feature>
<reference evidence="9 10" key="1">
    <citation type="journal article" date="2019" name="Mol. Biol. Evol.">
        <title>Blast fungal genomes show frequent chromosomal changes, gene gains and losses, and effector gene turnover.</title>
        <authorList>
            <person name="Gomez Luciano L.B."/>
            <person name="Jason Tsai I."/>
            <person name="Chuma I."/>
            <person name="Tosa Y."/>
            <person name="Chen Y.H."/>
            <person name="Li J.Y."/>
            <person name="Li M.Y."/>
            <person name="Jade Lu M.Y."/>
            <person name="Nakayashiki H."/>
            <person name="Li W.H."/>
        </authorList>
    </citation>
    <scope>NUCLEOTIDE SEQUENCE [LARGE SCALE GENOMIC DNA]</scope>
    <source>
        <strain evidence="9">MZ5-1-6</strain>
    </source>
</reference>
<feature type="transmembrane region" description="Helical" evidence="7">
    <location>
        <begin position="87"/>
        <end position="109"/>
    </location>
</feature>
<dbReference type="InterPro" id="IPR052337">
    <property type="entry name" value="SAT4-like"/>
</dbReference>
<sequence>MPSSLAVCVTEWCLWSLAVAAFALRVIVRMRMRTERLLLADLWLFMGLASSTAVIICDTMTFAWGYLEPIEPGSSYPEYILKLQYATSYLFDTGLYFTKFSILAFYWVLVDRTSLGMRRALYALVFFAAACWTATIFADTFWCGRDPAVNWVYDGVDECTVFLSVDAITMNWSFQFVTEICIFLFPFPIIWKLQINHRARVAVYALLGLGVITIMTTVGRLVAYNQILKSDSNDYRPLYIWATGEYTTAIVVVSLAGCRPILGKIPSILAAFKRTILHKTGSTGTDRTQTGSRSGGTAGASVHQQLTMSENAPPPPTGSRMSGAAGGGAGWRLSAAYQQQGAGRVSVGGGSTRLSGVPRHWIDVMDTATLFGDDDDLEAGEVAGRKNSRNQVPRDEEWGAAMVQDGGSDGNPGPSESEPTPARDVAGVGLGDQADIEPRPTTRVSQASCKAAPSDDREDTR</sequence>
<comment type="similarity">
    <text evidence="5">Belongs to the SAT4 family.</text>
</comment>
<comment type="subcellular location">
    <subcellularLocation>
        <location evidence="1">Membrane</location>
        <topology evidence="1">Multi-pass membrane protein</topology>
    </subcellularLocation>
</comment>
<feature type="domain" description="Rhodopsin" evidence="8">
    <location>
        <begin position="24"/>
        <end position="263"/>
    </location>
</feature>
<feature type="transmembrane region" description="Helical" evidence="7">
    <location>
        <begin position="12"/>
        <end position="30"/>
    </location>
</feature>
<feature type="region of interest" description="Disordered" evidence="6">
    <location>
        <begin position="281"/>
        <end position="327"/>
    </location>
</feature>